<evidence type="ECO:0000256" key="6">
    <source>
        <dbReference type="ARBA" id="ARBA00023326"/>
    </source>
</evidence>
<dbReference type="InterPro" id="IPR011583">
    <property type="entry name" value="Chitinase_II/V-like_cat"/>
</dbReference>
<dbReference type="Gene3D" id="3.20.20.80">
    <property type="entry name" value="Glycosidases"/>
    <property type="match status" value="1"/>
</dbReference>
<keyword evidence="5 7" id="KW-0326">Glycosidase</keyword>
<dbReference type="GO" id="GO:0000272">
    <property type="term" value="P:polysaccharide catabolic process"/>
    <property type="evidence" value="ECO:0007669"/>
    <property type="project" value="UniProtKB-KW"/>
</dbReference>
<dbReference type="GO" id="GO:0008061">
    <property type="term" value="F:chitin binding"/>
    <property type="evidence" value="ECO:0007669"/>
    <property type="project" value="InterPro"/>
</dbReference>
<gene>
    <name evidence="12" type="ORF">I206_00583</name>
</gene>
<dbReference type="STRING" id="1296096.A0A1B9ICE8"/>
<proteinExistence type="inferred from homology"/>
<evidence type="ECO:0000256" key="3">
    <source>
        <dbReference type="ARBA" id="ARBA00023024"/>
    </source>
</evidence>
<feature type="domain" description="GH18" evidence="11">
    <location>
        <begin position="173"/>
        <end position="553"/>
    </location>
</feature>
<evidence type="ECO:0000256" key="9">
    <source>
        <dbReference type="SAM" id="MobiDB-lite"/>
    </source>
</evidence>
<dbReference type="GO" id="GO:0008843">
    <property type="term" value="F:endochitinase activity"/>
    <property type="evidence" value="ECO:0007669"/>
    <property type="project" value="UniProtKB-EC"/>
</dbReference>
<dbReference type="CDD" id="cd00598">
    <property type="entry name" value="GH18_chitinase-like"/>
    <property type="match status" value="1"/>
</dbReference>
<evidence type="ECO:0000256" key="2">
    <source>
        <dbReference type="ARBA" id="ARBA00022801"/>
    </source>
</evidence>
<evidence type="ECO:0000256" key="1">
    <source>
        <dbReference type="ARBA" id="ARBA00000822"/>
    </source>
</evidence>
<reference evidence="12" key="1">
    <citation type="submission" date="2013-07" db="EMBL/GenBank/DDBJ databases">
        <title>The Genome Sequence of Cryptococcus pinus CBS10737.</title>
        <authorList>
            <consortium name="The Broad Institute Genome Sequencing Platform"/>
            <person name="Cuomo C."/>
            <person name="Litvintseva A."/>
            <person name="Chen Y."/>
            <person name="Heitman J."/>
            <person name="Sun S."/>
            <person name="Springer D."/>
            <person name="Dromer F."/>
            <person name="Young S.K."/>
            <person name="Zeng Q."/>
            <person name="Gargeya S."/>
            <person name="Fitzgerald M."/>
            <person name="Abouelleil A."/>
            <person name="Alvarado L."/>
            <person name="Berlin A.M."/>
            <person name="Chapman S.B."/>
            <person name="Dewar J."/>
            <person name="Goldberg J."/>
            <person name="Griggs A."/>
            <person name="Gujja S."/>
            <person name="Hansen M."/>
            <person name="Howarth C."/>
            <person name="Imamovic A."/>
            <person name="Larimer J."/>
            <person name="McCowan C."/>
            <person name="Murphy C."/>
            <person name="Pearson M."/>
            <person name="Priest M."/>
            <person name="Roberts A."/>
            <person name="Saif S."/>
            <person name="Shea T."/>
            <person name="Sykes S."/>
            <person name="Wortman J."/>
            <person name="Nusbaum C."/>
            <person name="Birren B."/>
        </authorList>
    </citation>
    <scope>NUCLEOTIDE SEQUENCE [LARGE SCALE GENOMIC DNA]</scope>
    <source>
        <strain evidence="12">CBS 10737</strain>
    </source>
</reference>
<keyword evidence="10" id="KW-0732">Signal</keyword>
<dbReference type="PANTHER" id="PTHR11177:SF317">
    <property type="entry name" value="CHITINASE 12-RELATED"/>
    <property type="match status" value="1"/>
</dbReference>
<dbReference type="AlphaFoldDB" id="A0A1B9ICE8"/>
<dbReference type="InterPro" id="IPR001223">
    <property type="entry name" value="Glyco_hydro18_cat"/>
</dbReference>
<dbReference type="InterPro" id="IPR001579">
    <property type="entry name" value="Glyco_hydro_18_chit_AS"/>
</dbReference>
<feature type="compositionally biased region" description="Polar residues" evidence="9">
    <location>
        <begin position="107"/>
        <end position="131"/>
    </location>
</feature>
<dbReference type="SUPFAM" id="SSF51445">
    <property type="entry name" value="(Trans)glycosidases"/>
    <property type="match status" value="1"/>
</dbReference>
<comment type="similarity">
    <text evidence="8">Belongs to the glycosyl hydrolase 18 family.</text>
</comment>
<keyword evidence="6" id="KW-0624">Polysaccharide degradation</keyword>
<dbReference type="PANTHER" id="PTHR11177">
    <property type="entry name" value="CHITINASE"/>
    <property type="match status" value="1"/>
</dbReference>
<feature type="signal peptide" evidence="10">
    <location>
        <begin position="1"/>
        <end position="22"/>
    </location>
</feature>
<organism evidence="12">
    <name type="scientific">Kwoniella pini CBS 10737</name>
    <dbReference type="NCBI Taxonomy" id="1296096"/>
    <lineage>
        <taxon>Eukaryota</taxon>
        <taxon>Fungi</taxon>
        <taxon>Dikarya</taxon>
        <taxon>Basidiomycota</taxon>
        <taxon>Agaricomycotina</taxon>
        <taxon>Tremellomycetes</taxon>
        <taxon>Tremellales</taxon>
        <taxon>Cryptococcaceae</taxon>
        <taxon>Kwoniella</taxon>
    </lineage>
</organism>
<keyword evidence="4" id="KW-0119">Carbohydrate metabolism</keyword>
<evidence type="ECO:0000256" key="10">
    <source>
        <dbReference type="SAM" id="SignalP"/>
    </source>
</evidence>
<dbReference type="EMBL" id="KI894007">
    <property type="protein sequence ID" value="OCF53282.1"/>
    <property type="molecule type" value="Genomic_DNA"/>
</dbReference>
<evidence type="ECO:0000256" key="4">
    <source>
        <dbReference type="ARBA" id="ARBA00023277"/>
    </source>
</evidence>
<feature type="chain" id="PRO_5008628555" description="GH18 domain-containing protein" evidence="10">
    <location>
        <begin position="23"/>
        <end position="553"/>
    </location>
</feature>
<keyword evidence="2 7" id="KW-0378">Hydrolase</keyword>
<dbReference type="InterPro" id="IPR017853">
    <property type="entry name" value="GH"/>
</dbReference>
<evidence type="ECO:0000256" key="7">
    <source>
        <dbReference type="RuleBase" id="RU000489"/>
    </source>
</evidence>
<evidence type="ECO:0000313" key="12">
    <source>
        <dbReference type="EMBL" id="OCF53282.1"/>
    </source>
</evidence>
<keyword evidence="3" id="KW-0146">Chitin degradation</keyword>
<dbReference type="GO" id="GO:0006032">
    <property type="term" value="P:chitin catabolic process"/>
    <property type="evidence" value="ECO:0007669"/>
    <property type="project" value="UniProtKB-KW"/>
</dbReference>
<dbReference type="InterPro" id="IPR050314">
    <property type="entry name" value="Glycosyl_Hydrlase_18"/>
</dbReference>
<dbReference type="GO" id="GO:0005576">
    <property type="term" value="C:extracellular region"/>
    <property type="evidence" value="ECO:0007669"/>
    <property type="project" value="TreeGrafter"/>
</dbReference>
<dbReference type="PROSITE" id="PS01095">
    <property type="entry name" value="GH18_1"/>
    <property type="match status" value="1"/>
</dbReference>
<feature type="compositionally biased region" description="Low complexity" evidence="9">
    <location>
        <begin position="133"/>
        <end position="163"/>
    </location>
</feature>
<protein>
    <recommendedName>
        <fullName evidence="11">GH18 domain-containing protein</fullName>
    </recommendedName>
</protein>
<name>A0A1B9ICE8_9TREE</name>
<feature type="region of interest" description="Disordered" evidence="9">
    <location>
        <begin position="86"/>
        <end position="171"/>
    </location>
</feature>
<dbReference type="SMART" id="SM00636">
    <property type="entry name" value="Glyco_18"/>
    <property type="match status" value="1"/>
</dbReference>
<sequence>MRSISISYASLIAVFGTLNVLAIPAPSTLGTTNAASTGFTYTCQSDKSYTDGSGNTVLCQGDTVCKEGVTGAPCVWPDGYGADAGTGAAGAASNTASGSGGTGSNSEKAASSSATENSGSTANAQATGESPKTSDPSSVATSAATTATSDTLNTTASSTGGDSTSKDPQSGGTKFVGYWQNYSNLGGIKADQIKGMTHIILCEQIPAFIDMTTWTTDNSTFVVSSNGNFDSGTLKSLREMVPEIKVIAGLGGWGLDQAIKTAADGGDDSINTFVANAKGVVEQWGFDGLDLDWEFPTAAEQPAFVQMVQGLKKGIQDVKKDGVLSVALGSRTSQKSPITGNSDIDAMTSETFKSLNEVVDMWNVMTYDYLNRYDTNTTHQSGGMVVEQSLKFYEGVGIDLSKVNIGFLNTAKYFTEVEAGCSTSHPLGCKLGGVNLYETNGQDNSKSGWLTYNPDLDDGLGEIPKAKAKELRPQWDNRPDDSKTAFKDDKAHAWYDEANKVFWSWTSADDNKDVCQEWKSKVGGMFVWSLNQDENGLDGGSHIQALAECVQGS</sequence>
<dbReference type="PROSITE" id="PS51910">
    <property type="entry name" value="GH18_2"/>
    <property type="match status" value="1"/>
</dbReference>
<evidence type="ECO:0000256" key="5">
    <source>
        <dbReference type="ARBA" id="ARBA00023295"/>
    </source>
</evidence>
<dbReference type="Pfam" id="PF00704">
    <property type="entry name" value="Glyco_hydro_18"/>
    <property type="match status" value="1"/>
</dbReference>
<comment type="catalytic activity">
    <reaction evidence="1">
        <text>Random endo-hydrolysis of N-acetyl-beta-D-glucosaminide (1-&gt;4)-beta-linkages in chitin and chitodextrins.</text>
        <dbReference type="EC" id="3.2.1.14"/>
    </reaction>
</comment>
<evidence type="ECO:0000256" key="8">
    <source>
        <dbReference type="RuleBase" id="RU004453"/>
    </source>
</evidence>
<reference evidence="12" key="2">
    <citation type="submission" date="2016-07" db="EMBL/GenBank/DDBJ databases">
        <title>Evolution of pathogenesis and genome organization in the Tremellales.</title>
        <authorList>
            <person name="Cuomo C."/>
            <person name="Litvintseva A."/>
            <person name="Heitman J."/>
            <person name="Chen Y."/>
            <person name="Sun S."/>
            <person name="Springer D."/>
            <person name="Dromer F."/>
            <person name="Young S."/>
            <person name="Zeng Q."/>
            <person name="Chapman S."/>
            <person name="Gujja S."/>
            <person name="Saif S."/>
            <person name="Birren B."/>
        </authorList>
    </citation>
    <scope>NUCLEOTIDE SEQUENCE</scope>
    <source>
        <strain evidence="12">CBS 10737</strain>
    </source>
</reference>
<evidence type="ECO:0000259" key="11">
    <source>
        <dbReference type="PROSITE" id="PS51910"/>
    </source>
</evidence>
<accession>A0A1B9ICE8</accession>
<dbReference type="OrthoDB" id="73875at2759"/>